<dbReference type="Proteomes" id="UP001568698">
    <property type="component" value="Unassembled WGS sequence"/>
</dbReference>
<reference evidence="1 2" key="1">
    <citation type="submission" date="2024-08" db="EMBL/GenBank/DDBJ databases">
        <title>Sulfate-reducing bacteria isolated from formation water of the oil field in Kazakhstan and description of Pseudodesulfovibrio sp.</title>
        <authorList>
            <person name="Bidzhieva S.K."/>
            <person name="Tourova T.P."/>
            <person name="Grouzdev D.S."/>
            <person name="Beletsky A.V."/>
            <person name="Sokolova D.S."/>
            <person name="Samigullina S.R."/>
            <person name="Poltaraus A.B."/>
            <person name="Avtukh A.N."/>
            <person name="Tereshina V.M."/>
            <person name="Zhaparov N.S."/>
            <person name="Mardanov A.V."/>
            <person name="Nazina T.N."/>
        </authorList>
    </citation>
    <scope>NUCLEOTIDE SEQUENCE [LARGE SCALE GENOMIC DNA]</scope>
    <source>
        <strain evidence="1 2">9FUS</strain>
    </source>
</reference>
<sequence length="286" mass="31103">MNIQTLSARMAGWMSDPGNNSLGPGLDLPAFDAPLVGCAAGDDPLFDFLKQDIGPDFYWTPAQAFARAFPGSGATGADLSVVSWVLPQTEHTRKAHGQHKEMPSEEWSRARHYGEKVNEALRRFVVGVFAEEGVDACAPALLPDWTRAESPRYGFASTWSERHTAYACGLGTFGLSDGLITPRGKAIRVGSVVVRAHLAPTPRPYTRHNEWCLFHAGGKCRACIKRCPAGAISEKGHDKVKCKTYIRSITAPHVEANQLGFRVNSCGLCQVRVPCESRNPTIKRGG</sequence>
<evidence type="ECO:0000313" key="2">
    <source>
        <dbReference type="Proteomes" id="UP001568698"/>
    </source>
</evidence>
<organism evidence="1 2">
    <name type="scientific">Pseudodesulfovibrio karagichevae</name>
    <dbReference type="NCBI Taxonomy" id="3239305"/>
    <lineage>
        <taxon>Bacteria</taxon>
        <taxon>Pseudomonadati</taxon>
        <taxon>Thermodesulfobacteriota</taxon>
        <taxon>Desulfovibrionia</taxon>
        <taxon>Desulfovibrionales</taxon>
        <taxon>Desulfovibrionaceae</taxon>
    </lineage>
</organism>
<comment type="caution">
    <text evidence="1">The sequence shown here is derived from an EMBL/GenBank/DDBJ whole genome shotgun (WGS) entry which is preliminary data.</text>
</comment>
<gene>
    <name evidence="1" type="ORF">AB6M95_17435</name>
</gene>
<proteinExistence type="predicted"/>
<accession>A0ABV4K9T7</accession>
<name>A0ABV4K9T7_9BACT</name>
<dbReference type="RefSeq" id="WP_371388026.1">
    <property type="nucleotide sequence ID" value="NZ_JBGLYH010000075.1"/>
</dbReference>
<dbReference type="PANTHER" id="PTHR42827">
    <property type="entry name" value="IRON-SULFUR CLUSTER-BINDING PROTEIN-RELATED"/>
    <property type="match status" value="1"/>
</dbReference>
<dbReference type="EMBL" id="JBGLYH010000075">
    <property type="protein sequence ID" value="MEZ7198537.1"/>
    <property type="molecule type" value="Genomic_DNA"/>
</dbReference>
<evidence type="ECO:0000313" key="1">
    <source>
        <dbReference type="EMBL" id="MEZ7198537.1"/>
    </source>
</evidence>
<protein>
    <submittedName>
        <fullName evidence="1">4Fe-4S ferredoxin</fullName>
    </submittedName>
</protein>
<dbReference type="PANTHER" id="PTHR42827:SF1">
    <property type="entry name" value="IRON-SULFUR CLUSTER-BINDING PROTEIN"/>
    <property type="match status" value="1"/>
</dbReference>
<keyword evidence="2" id="KW-1185">Reference proteome</keyword>